<dbReference type="GO" id="GO:0016491">
    <property type="term" value="F:oxidoreductase activity"/>
    <property type="evidence" value="ECO:0007669"/>
    <property type="project" value="InterPro"/>
</dbReference>
<dbReference type="EMBL" id="KV878216">
    <property type="protein sequence ID" value="OJJ31410.1"/>
    <property type="molecule type" value="Genomic_DNA"/>
</dbReference>
<comment type="similarity">
    <text evidence="1">Belongs to the asaB hydroxylase/desaturase family.</text>
</comment>
<organism evidence="2 3">
    <name type="scientific">Aspergillus wentii DTO 134E9</name>
    <dbReference type="NCBI Taxonomy" id="1073089"/>
    <lineage>
        <taxon>Eukaryota</taxon>
        <taxon>Fungi</taxon>
        <taxon>Dikarya</taxon>
        <taxon>Ascomycota</taxon>
        <taxon>Pezizomycotina</taxon>
        <taxon>Eurotiomycetes</taxon>
        <taxon>Eurotiomycetidae</taxon>
        <taxon>Eurotiales</taxon>
        <taxon>Aspergillaceae</taxon>
        <taxon>Aspergillus</taxon>
        <taxon>Aspergillus subgen. Cremei</taxon>
    </lineage>
</organism>
<dbReference type="STRING" id="1073089.A0A1L9R916"/>
<protein>
    <submittedName>
        <fullName evidence="2">Uncharacterized protein</fullName>
    </submittedName>
</protein>
<evidence type="ECO:0000313" key="3">
    <source>
        <dbReference type="Proteomes" id="UP000184383"/>
    </source>
</evidence>
<reference evidence="3" key="1">
    <citation type="journal article" date="2017" name="Genome Biol.">
        <title>Comparative genomics reveals high biological diversity and specific adaptations in the industrially and medically important fungal genus Aspergillus.</title>
        <authorList>
            <person name="de Vries R.P."/>
            <person name="Riley R."/>
            <person name="Wiebenga A."/>
            <person name="Aguilar-Osorio G."/>
            <person name="Amillis S."/>
            <person name="Uchima C.A."/>
            <person name="Anderluh G."/>
            <person name="Asadollahi M."/>
            <person name="Askin M."/>
            <person name="Barry K."/>
            <person name="Battaglia E."/>
            <person name="Bayram O."/>
            <person name="Benocci T."/>
            <person name="Braus-Stromeyer S.A."/>
            <person name="Caldana C."/>
            <person name="Canovas D."/>
            <person name="Cerqueira G.C."/>
            <person name="Chen F."/>
            <person name="Chen W."/>
            <person name="Choi C."/>
            <person name="Clum A."/>
            <person name="Dos Santos R.A."/>
            <person name="Damasio A.R."/>
            <person name="Diallinas G."/>
            <person name="Emri T."/>
            <person name="Fekete E."/>
            <person name="Flipphi M."/>
            <person name="Freyberg S."/>
            <person name="Gallo A."/>
            <person name="Gournas C."/>
            <person name="Habgood R."/>
            <person name="Hainaut M."/>
            <person name="Harispe M.L."/>
            <person name="Henrissat B."/>
            <person name="Hilden K.S."/>
            <person name="Hope R."/>
            <person name="Hossain A."/>
            <person name="Karabika E."/>
            <person name="Karaffa L."/>
            <person name="Karanyi Z."/>
            <person name="Krasevec N."/>
            <person name="Kuo A."/>
            <person name="Kusch H."/>
            <person name="LaButti K."/>
            <person name="Lagendijk E.L."/>
            <person name="Lapidus A."/>
            <person name="Levasseur A."/>
            <person name="Lindquist E."/>
            <person name="Lipzen A."/>
            <person name="Logrieco A.F."/>
            <person name="MacCabe A."/>
            <person name="Maekelae M.R."/>
            <person name="Malavazi I."/>
            <person name="Melin P."/>
            <person name="Meyer V."/>
            <person name="Mielnichuk N."/>
            <person name="Miskei M."/>
            <person name="Molnar A.P."/>
            <person name="Mule G."/>
            <person name="Ngan C.Y."/>
            <person name="Orejas M."/>
            <person name="Orosz E."/>
            <person name="Ouedraogo J.P."/>
            <person name="Overkamp K.M."/>
            <person name="Park H.-S."/>
            <person name="Perrone G."/>
            <person name="Piumi F."/>
            <person name="Punt P.J."/>
            <person name="Ram A.F."/>
            <person name="Ramon A."/>
            <person name="Rauscher S."/>
            <person name="Record E."/>
            <person name="Riano-Pachon D.M."/>
            <person name="Robert V."/>
            <person name="Roehrig J."/>
            <person name="Ruller R."/>
            <person name="Salamov A."/>
            <person name="Salih N.S."/>
            <person name="Samson R.A."/>
            <person name="Sandor E."/>
            <person name="Sanguinetti M."/>
            <person name="Schuetze T."/>
            <person name="Sepcic K."/>
            <person name="Shelest E."/>
            <person name="Sherlock G."/>
            <person name="Sophianopoulou V."/>
            <person name="Squina F.M."/>
            <person name="Sun H."/>
            <person name="Susca A."/>
            <person name="Todd R.B."/>
            <person name="Tsang A."/>
            <person name="Unkles S.E."/>
            <person name="van de Wiele N."/>
            <person name="van Rossen-Uffink D."/>
            <person name="Oliveira J.V."/>
            <person name="Vesth T.C."/>
            <person name="Visser J."/>
            <person name="Yu J.-H."/>
            <person name="Zhou M."/>
            <person name="Andersen M.R."/>
            <person name="Archer D.B."/>
            <person name="Baker S.E."/>
            <person name="Benoit I."/>
            <person name="Brakhage A.A."/>
            <person name="Braus G.H."/>
            <person name="Fischer R."/>
            <person name="Frisvad J.C."/>
            <person name="Goldman G.H."/>
            <person name="Houbraken J."/>
            <person name="Oakley B."/>
            <person name="Pocsi I."/>
            <person name="Scazzocchio C."/>
            <person name="Seiboth B."/>
            <person name="vanKuyk P.A."/>
            <person name="Wortman J."/>
            <person name="Dyer P.S."/>
            <person name="Grigoriev I.V."/>
        </authorList>
    </citation>
    <scope>NUCLEOTIDE SEQUENCE [LARGE SCALE GENOMIC DNA]</scope>
    <source>
        <strain evidence="3">DTO 134E9</strain>
    </source>
</reference>
<dbReference type="NCBIfam" id="NF041278">
    <property type="entry name" value="CmcJ_NvfI_EfuI"/>
    <property type="match status" value="1"/>
</dbReference>
<name>A0A1L9R916_ASPWE</name>
<accession>A0A1L9R916</accession>
<gene>
    <name evidence="2" type="ORF">ASPWEDRAFT_72337</name>
</gene>
<dbReference type="GeneID" id="63755088"/>
<dbReference type="AlphaFoldDB" id="A0A1L9R916"/>
<dbReference type="PANTHER" id="PTHR34598:SF3">
    <property type="entry name" value="OXIDOREDUCTASE AN1597"/>
    <property type="match status" value="1"/>
</dbReference>
<evidence type="ECO:0000313" key="2">
    <source>
        <dbReference type="EMBL" id="OJJ31410.1"/>
    </source>
</evidence>
<dbReference type="PANTHER" id="PTHR34598">
    <property type="entry name" value="BLL6449 PROTEIN"/>
    <property type="match status" value="1"/>
</dbReference>
<dbReference type="VEuPathDB" id="FungiDB:ASPWEDRAFT_72337"/>
<dbReference type="OrthoDB" id="412788at2759"/>
<evidence type="ECO:0000256" key="1">
    <source>
        <dbReference type="ARBA" id="ARBA00023604"/>
    </source>
</evidence>
<keyword evidence="3" id="KW-1185">Reference proteome</keyword>
<sequence>MVGIQNGVDAWVNYYQPNGSPPAHNDMAILLGSKDMVSHRMRIHDLRPAMDRFALDANGFQCATLHSQVTDFGDESQIRNVYFKEVEQLIKETTGASRVLVYNHTVRSKPSNEFGDQVKGRYQGIDGPAYRIHVDQTPEGAQNTVRFMFPELAHEVDAGNFQLLNVWRPLKKVNRDPLMVADMAVLPTEDLIRVPRSYYDGLQSSNYVVKYDGRPAVEASDPVADGISNGGEHSWWYIDQQEAHEAIIFSCSDLRPGKRPEGTVHGSFLLPDQDGNPPRQSVEVRVVAFF</sequence>
<dbReference type="Proteomes" id="UP000184383">
    <property type="component" value="Unassembled WGS sequence"/>
</dbReference>
<proteinExistence type="inferred from homology"/>
<dbReference type="RefSeq" id="XP_040685087.1">
    <property type="nucleotide sequence ID" value="XM_040839240.1"/>
</dbReference>
<dbReference type="InterPro" id="IPR044053">
    <property type="entry name" value="AsaB-like"/>
</dbReference>